<dbReference type="OrthoDB" id="9989112at2759"/>
<dbReference type="Pfam" id="PF00071">
    <property type="entry name" value="Ras"/>
    <property type="match status" value="1"/>
</dbReference>
<dbReference type="PROSITE" id="PS51417">
    <property type="entry name" value="ARF"/>
    <property type="match status" value="1"/>
</dbReference>
<dbReference type="GO" id="GO:0016020">
    <property type="term" value="C:membrane"/>
    <property type="evidence" value="ECO:0007669"/>
    <property type="project" value="UniProtKB-SubCell"/>
</dbReference>
<dbReference type="SUPFAM" id="SSF52540">
    <property type="entry name" value="P-loop containing nucleoside triphosphate hydrolases"/>
    <property type="match status" value="1"/>
</dbReference>
<dbReference type="SMART" id="SM00175">
    <property type="entry name" value="RAB"/>
    <property type="match status" value="1"/>
</dbReference>
<keyword evidence="6" id="KW-0449">Lipoprotein</keyword>
<evidence type="ECO:0000256" key="7">
    <source>
        <dbReference type="ARBA" id="ARBA00023289"/>
    </source>
</evidence>
<evidence type="ECO:0000313" key="9">
    <source>
        <dbReference type="EMBL" id="KAJ5077759.1"/>
    </source>
</evidence>
<accession>A0A9Q0RGH5</accession>
<dbReference type="PROSITE" id="PS51419">
    <property type="entry name" value="RAB"/>
    <property type="match status" value="1"/>
</dbReference>
<evidence type="ECO:0000256" key="4">
    <source>
        <dbReference type="ARBA" id="ARBA00023134"/>
    </source>
</evidence>
<comment type="similarity">
    <text evidence="2">Belongs to the small GTPase superfamily. Rab family.</text>
</comment>
<name>A0A9Q0RGH5_ANAIG</name>
<organism evidence="9 10">
    <name type="scientific">Anaeramoeba ignava</name>
    <name type="common">Anaerobic marine amoeba</name>
    <dbReference type="NCBI Taxonomy" id="1746090"/>
    <lineage>
        <taxon>Eukaryota</taxon>
        <taxon>Metamonada</taxon>
        <taxon>Anaeramoebidae</taxon>
        <taxon>Anaeramoeba</taxon>
    </lineage>
</organism>
<evidence type="ECO:0000256" key="8">
    <source>
        <dbReference type="SAM" id="MobiDB-lite"/>
    </source>
</evidence>
<dbReference type="FunFam" id="3.40.50.300:FF:000274">
    <property type="entry name" value="ras-related protein RABA5a"/>
    <property type="match status" value="1"/>
</dbReference>
<dbReference type="Proteomes" id="UP001149090">
    <property type="component" value="Unassembled WGS sequence"/>
</dbReference>
<sequence length="213" mass="24570">MSRKQQQSDSDENESDQEEPTHVVKIVLIGDSSVGKTNLLTRFCENEFAPDSMPTIGVEFGSKIVEINEQRIKAQIWDTAGQERFRSVTQAYYRGSVGAFIVYDITNPLSFRRLGDWYQEFKSQAEDNSIIMIIGNKCDLENDRKILQEDAEKFAKEHDILFMETSAKDGTNVEETFSKLMNKIYNVTIKPKLPVRRETLFLDSQFEKKKKCC</sequence>
<comment type="caution">
    <text evidence="9">The sequence shown here is derived from an EMBL/GenBank/DDBJ whole genome shotgun (WGS) entry which is preliminary data.</text>
</comment>
<keyword evidence="7" id="KW-0636">Prenylation</keyword>
<evidence type="ECO:0000256" key="1">
    <source>
        <dbReference type="ARBA" id="ARBA00004635"/>
    </source>
</evidence>
<comment type="subcellular location">
    <subcellularLocation>
        <location evidence="1">Membrane</location>
        <topology evidence="1">Lipid-anchor</topology>
    </subcellularLocation>
</comment>
<gene>
    <name evidence="9" type="ORF">M0811_05449</name>
</gene>
<feature type="region of interest" description="Disordered" evidence="8">
    <location>
        <begin position="1"/>
        <end position="21"/>
    </location>
</feature>
<dbReference type="InterPro" id="IPR027417">
    <property type="entry name" value="P-loop_NTPase"/>
</dbReference>
<evidence type="ECO:0000256" key="5">
    <source>
        <dbReference type="ARBA" id="ARBA00023136"/>
    </source>
</evidence>
<dbReference type="SMART" id="SM00174">
    <property type="entry name" value="RHO"/>
    <property type="match status" value="1"/>
</dbReference>
<dbReference type="PROSITE" id="PS51421">
    <property type="entry name" value="RAS"/>
    <property type="match status" value="1"/>
</dbReference>
<dbReference type="GO" id="GO:0003924">
    <property type="term" value="F:GTPase activity"/>
    <property type="evidence" value="ECO:0007669"/>
    <property type="project" value="InterPro"/>
</dbReference>
<dbReference type="InterPro" id="IPR050209">
    <property type="entry name" value="Rab_GTPases_membrane_traffic"/>
</dbReference>
<proteinExistence type="inferred from homology"/>
<keyword evidence="3" id="KW-0547">Nucleotide-binding</keyword>
<dbReference type="SMART" id="SM00176">
    <property type="entry name" value="RAN"/>
    <property type="match status" value="1"/>
</dbReference>
<dbReference type="Gene3D" id="3.40.50.300">
    <property type="entry name" value="P-loop containing nucleotide triphosphate hydrolases"/>
    <property type="match status" value="1"/>
</dbReference>
<dbReference type="NCBIfam" id="TIGR00231">
    <property type="entry name" value="small_GTP"/>
    <property type="match status" value="1"/>
</dbReference>
<protein>
    <submittedName>
        <fullName evidence="9">Ras and ef-hand domain-containing protein</fullName>
    </submittedName>
</protein>
<dbReference type="EMBL" id="JAPDFW010000056">
    <property type="protein sequence ID" value="KAJ5077759.1"/>
    <property type="molecule type" value="Genomic_DNA"/>
</dbReference>
<reference evidence="9" key="1">
    <citation type="submission" date="2022-10" db="EMBL/GenBank/DDBJ databases">
        <title>Novel sulphate-reducing endosymbionts in the free-living metamonad Anaeramoeba.</title>
        <authorList>
            <person name="Jerlstrom-Hultqvist J."/>
            <person name="Cepicka I."/>
            <person name="Gallot-Lavallee L."/>
            <person name="Salas-Leiva D."/>
            <person name="Curtis B.A."/>
            <person name="Zahonova K."/>
            <person name="Pipaliya S."/>
            <person name="Dacks J."/>
            <person name="Roger A.J."/>
        </authorList>
    </citation>
    <scope>NUCLEOTIDE SEQUENCE</scope>
    <source>
        <strain evidence="9">BMAN</strain>
    </source>
</reference>
<keyword evidence="4" id="KW-0342">GTP-binding</keyword>
<evidence type="ECO:0000256" key="6">
    <source>
        <dbReference type="ARBA" id="ARBA00023288"/>
    </source>
</evidence>
<evidence type="ECO:0000256" key="2">
    <source>
        <dbReference type="ARBA" id="ARBA00006270"/>
    </source>
</evidence>
<dbReference type="GO" id="GO:0005525">
    <property type="term" value="F:GTP binding"/>
    <property type="evidence" value="ECO:0007669"/>
    <property type="project" value="UniProtKB-KW"/>
</dbReference>
<keyword evidence="10" id="KW-1185">Reference proteome</keyword>
<dbReference type="InterPro" id="IPR001806">
    <property type="entry name" value="Small_GTPase"/>
</dbReference>
<evidence type="ECO:0000256" key="3">
    <source>
        <dbReference type="ARBA" id="ARBA00022741"/>
    </source>
</evidence>
<dbReference type="SMART" id="SM00173">
    <property type="entry name" value="RAS"/>
    <property type="match status" value="1"/>
</dbReference>
<evidence type="ECO:0000313" key="10">
    <source>
        <dbReference type="Proteomes" id="UP001149090"/>
    </source>
</evidence>
<dbReference type="OMA" id="DMWEKRH"/>
<dbReference type="PRINTS" id="PR00449">
    <property type="entry name" value="RASTRNSFRMNG"/>
</dbReference>
<dbReference type="InterPro" id="IPR005225">
    <property type="entry name" value="Small_GTP-bd"/>
</dbReference>
<dbReference type="AlphaFoldDB" id="A0A9Q0RGH5"/>
<keyword evidence="5" id="KW-0472">Membrane</keyword>
<dbReference type="PANTHER" id="PTHR47979">
    <property type="entry name" value="DRAB11-RELATED"/>
    <property type="match status" value="1"/>
</dbReference>
<feature type="compositionally biased region" description="Acidic residues" evidence="8">
    <location>
        <begin position="9"/>
        <end position="18"/>
    </location>
</feature>